<dbReference type="InterPro" id="IPR000073">
    <property type="entry name" value="AB_hydrolase_1"/>
</dbReference>
<dbReference type="GO" id="GO:0003824">
    <property type="term" value="F:catalytic activity"/>
    <property type="evidence" value="ECO:0007669"/>
    <property type="project" value="InterPro"/>
</dbReference>
<keyword evidence="3" id="KW-1185">Reference proteome</keyword>
<dbReference type="Gene3D" id="3.40.50.1820">
    <property type="entry name" value="alpha/beta hydrolase"/>
    <property type="match status" value="1"/>
</dbReference>
<dbReference type="RefSeq" id="XP_016269154.1">
    <property type="nucleotide sequence ID" value="XM_016402101.1"/>
</dbReference>
<evidence type="ECO:0000259" key="1">
    <source>
        <dbReference type="Pfam" id="PF00561"/>
    </source>
</evidence>
<dbReference type="InterPro" id="IPR050266">
    <property type="entry name" value="AB_hydrolase_sf"/>
</dbReference>
<dbReference type="EMBL" id="KN847332">
    <property type="protein sequence ID" value="KIW48938.1"/>
    <property type="molecule type" value="Genomic_DNA"/>
</dbReference>
<dbReference type="SUPFAM" id="SSF53474">
    <property type="entry name" value="alpha/beta-Hydrolases"/>
    <property type="match status" value="1"/>
</dbReference>
<proteinExistence type="predicted"/>
<name>A0A0D2E0K2_9EURO</name>
<feature type="domain" description="AB hydrolase-1" evidence="1">
    <location>
        <begin position="82"/>
        <end position="172"/>
    </location>
</feature>
<accession>A0A0D2E0K2</accession>
<dbReference type="InterPro" id="IPR000639">
    <property type="entry name" value="Epox_hydrolase-like"/>
</dbReference>
<reference evidence="2 3" key="1">
    <citation type="submission" date="2015-01" db="EMBL/GenBank/DDBJ databases">
        <title>The Genome Sequence of Exophiala oligosperma CBS72588.</title>
        <authorList>
            <consortium name="The Broad Institute Genomics Platform"/>
            <person name="Cuomo C."/>
            <person name="de Hoog S."/>
            <person name="Gorbushina A."/>
            <person name="Stielow B."/>
            <person name="Teixiera M."/>
            <person name="Abouelleil A."/>
            <person name="Chapman S.B."/>
            <person name="Priest M."/>
            <person name="Young S.K."/>
            <person name="Wortman J."/>
            <person name="Nusbaum C."/>
            <person name="Birren B."/>
        </authorList>
    </citation>
    <scope>NUCLEOTIDE SEQUENCE [LARGE SCALE GENOMIC DNA]</scope>
    <source>
        <strain evidence="2 3">CBS 72588</strain>
    </source>
</reference>
<dbReference type="InterPro" id="IPR029058">
    <property type="entry name" value="AB_hydrolase_fold"/>
</dbReference>
<dbReference type="Proteomes" id="UP000053342">
    <property type="component" value="Unassembled WGS sequence"/>
</dbReference>
<dbReference type="HOGENOM" id="CLU_069859_0_0_1"/>
<gene>
    <name evidence="2" type="ORF">PV06_01494</name>
</gene>
<dbReference type="STRING" id="215243.A0A0D2E0K2"/>
<dbReference type="GO" id="GO:0016020">
    <property type="term" value="C:membrane"/>
    <property type="evidence" value="ECO:0007669"/>
    <property type="project" value="TreeGrafter"/>
</dbReference>
<sequence>METSQYSELPARTAELLQGSGPAAETLNARLEHFASMQLRIPDKDGDSEVLDGVTFVHHFVKAPGDYDLISWHYVEAGEGEPIVFLHGIPSTWYMWHHQMAGLASTHRCIGVDLKGYGQSEKTPGDYTHEGAAEQLYAMLLQIGVDKFNLVSHDRGTVQADFIVAKHPNNILRYGRGEQHLYHFNPSVAPQEEQFRNAPWTGIMEDPKRLVLWAYTWLAVLPIPDNEMIRIIQEWSYPDISRSAQRYFLCSTFRNEWLARRRTLLKSWICPVLIMQGFDSKTEPREWYEKAREYIPNSPGVLVDFLPGGHFWAQESPEETTGAIRKLLQM</sequence>
<dbReference type="PANTHER" id="PTHR43798:SF24">
    <property type="entry name" value="CIS-3-ALKYL-4-ALKYLOXETAN-2-ONE DECARBOXYLASE"/>
    <property type="match status" value="1"/>
</dbReference>
<evidence type="ECO:0000313" key="2">
    <source>
        <dbReference type="EMBL" id="KIW48938.1"/>
    </source>
</evidence>
<protein>
    <recommendedName>
        <fullName evidence="1">AB hydrolase-1 domain-containing protein</fullName>
    </recommendedName>
</protein>
<dbReference type="VEuPathDB" id="FungiDB:PV06_01494"/>
<dbReference type="PANTHER" id="PTHR43798">
    <property type="entry name" value="MONOACYLGLYCEROL LIPASE"/>
    <property type="match status" value="1"/>
</dbReference>
<dbReference type="AlphaFoldDB" id="A0A0D2E0K2"/>
<dbReference type="GeneID" id="27353568"/>
<organism evidence="2 3">
    <name type="scientific">Exophiala oligosperma</name>
    <dbReference type="NCBI Taxonomy" id="215243"/>
    <lineage>
        <taxon>Eukaryota</taxon>
        <taxon>Fungi</taxon>
        <taxon>Dikarya</taxon>
        <taxon>Ascomycota</taxon>
        <taxon>Pezizomycotina</taxon>
        <taxon>Eurotiomycetes</taxon>
        <taxon>Chaetothyriomycetidae</taxon>
        <taxon>Chaetothyriales</taxon>
        <taxon>Herpotrichiellaceae</taxon>
        <taxon>Exophiala</taxon>
    </lineage>
</organism>
<dbReference type="OrthoDB" id="284184at2759"/>
<dbReference type="Pfam" id="PF00561">
    <property type="entry name" value="Abhydrolase_1"/>
    <property type="match status" value="1"/>
</dbReference>
<evidence type="ECO:0000313" key="3">
    <source>
        <dbReference type="Proteomes" id="UP000053342"/>
    </source>
</evidence>
<dbReference type="PRINTS" id="PR00412">
    <property type="entry name" value="EPOXHYDRLASE"/>
</dbReference>